<evidence type="ECO:0000256" key="7">
    <source>
        <dbReference type="SAM" id="MobiDB-lite"/>
    </source>
</evidence>
<evidence type="ECO:0000256" key="1">
    <source>
        <dbReference type="ARBA" id="ARBA00004123"/>
    </source>
</evidence>
<dbReference type="InterPro" id="IPR009057">
    <property type="entry name" value="Homeodomain-like_sf"/>
</dbReference>
<keyword evidence="10" id="KW-1185">Reference proteome</keyword>
<accession>A0ABQ9UPQ2</accession>
<feature type="compositionally biased region" description="Low complexity" evidence="7">
    <location>
        <begin position="23"/>
        <end position="55"/>
    </location>
</feature>
<dbReference type="PANTHER" id="PTHR24339">
    <property type="entry name" value="HOMEOBOX PROTEIN EMX-RELATED"/>
    <property type="match status" value="1"/>
</dbReference>
<keyword evidence="3 5" id="KW-0371">Homeobox</keyword>
<protein>
    <recommendedName>
        <fullName evidence="8">Homeobox domain-containing protein</fullName>
    </recommendedName>
</protein>
<comment type="subcellular location">
    <subcellularLocation>
        <location evidence="1 5 6">Nucleus</location>
    </subcellularLocation>
</comment>
<dbReference type="CDD" id="cd00086">
    <property type="entry name" value="homeodomain"/>
    <property type="match status" value="1"/>
</dbReference>
<dbReference type="PROSITE" id="PS50071">
    <property type="entry name" value="HOMEOBOX_2"/>
    <property type="match status" value="1"/>
</dbReference>
<sequence length="185" mass="19388">MPRPLGSSCISDCHRGVCNSVTPRFSGAGSPGAGFSRGSRGCGSAAPSPSPSARQGRGKARGARAAGEPAELLPRRSGPDSWADVPFVRPREDNWPPQKALSAVLRLSGSGEVCGCGRSGPANGTSAVPPQGTTLAPRPKRIRTAFSPSQLLRLEHAFEKNHYVVGAERKQLAHSLSLTETQEHM</sequence>
<dbReference type="EMBL" id="JASSZA010000011">
    <property type="protein sequence ID" value="KAK2099059.1"/>
    <property type="molecule type" value="Genomic_DNA"/>
</dbReference>
<dbReference type="InterPro" id="IPR001356">
    <property type="entry name" value="HD"/>
</dbReference>
<evidence type="ECO:0000313" key="10">
    <source>
        <dbReference type="Proteomes" id="UP001266305"/>
    </source>
</evidence>
<dbReference type="Pfam" id="PF00046">
    <property type="entry name" value="Homeodomain"/>
    <property type="match status" value="1"/>
</dbReference>
<name>A0ABQ9UPQ2_SAGOE</name>
<evidence type="ECO:0000259" key="8">
    <source>
        <dbReference type="PROSITE" id="PS50071"/>
    </source>
</evidence>
<dbReference type="PANTHER" id="PTHR24339:SF28">
    <property type="entry name" value="E5-RELATED"/>
    <property type="match status" value="1"/>
</dbReference>
<evidence type="ECO:0000256" key="6">
    <source>
        <dbReference type="RuleBase" id="RU000682"/>
    </source>
</evidence>
<comment type="caution">
    <text evidence="9">The sequence shown here is derived from an EMBL/GenBank/DDBJ whole genome shotgun (WGS) entry which is preliminary data.</text>
</comment>
<dbReference type="SMART" id="SM00389">
    <property type="entry name" value="HOX"/>
    <property type="match status" value="1"/>
</dbReference>
<evidence type="ECO:0000313" key="9">
    <source>
        <dbReference type="EMBL" id="KAK2099059.1"/>
    </source>
</evidence>
<dbReference type="Gene3D" id="1.10.10.60">
    <property type="entry name" value="Homeodomain-like"/>
    <property type="match status" value="1"/>
</dbReference>
<organism evidence="9 10">
    <name type="scientific">Saguinus oedipus</name>
    <name type="common">Cotton-top tamarin</name>
    <name type="synonym">Oedipomidas oedipus</name>
    <dbReference type="NCBI Taxonomy" id="9490"/>
    <lineage>
        <taxon>Eukaryota</taxon>
        <taxon>Metazoa</taxon>
        <taxon>Chordata</taxon>
        <taxon>Craniata</taxon>
        <taxon>Vertebrata</taxon>
        <taxon>Euteleostomi</taxon>
        <taxon>Mammalia</taxon>
        <taxon>Eutheria</taxon>
        <taxon>Euarchontoglires</taxon>
        <taxon>Primates</taxon>
        <taxon>Haplorrhini</taxon>
        <taxon>Platyrrhini</taxon>
        <taxon>Cebidae</taxon>
        <taxon>Callitrichinae</taxon>
        <taxon>Saguinus</taxon>
    </lineage>
</organism>
<keyword evidence="2 5" id="KW-0238">DNA-binding</keyword>
<reference evidence="9 10" key="1">
    <citation type="submission" date="2023-05" db="EMBL/GenBank/DDBJ databases">
        <title>B98-5 Cell Line De Novo Hybrid Assembly: An Optical Mapping Approach.</title>
        <authorList>
            <person name="Kananen K."/>
            <person name="Auerbach J.A."/>
            <person name="Kautto E."/>
            <person name="Blachly J.S."/>
        </authorList>
    </citation>
    <scope>NUCLEOTIDE SEQUENCE [LARGE SCALE GENOMIC DNA]</scope>
    <source>
        <strain evidence="9">B95-8</strain>
        <tissue evidence="9">Cell line</tissue>
    </source>
</reference>
<evidence type="ECO:0000256" key="3">
    <source>
        <dbReference type="ARBA" id="ARBA00023155"/>
    </source>
</evidence>
<dbReference type="Proteomes" id="UP001266305">
    <property type="component" value="Unassembled WGS sequence"/>
</dbReference>
<evidence type="ECO:0000256" key="2">
    <source>
        <dbReference type="ARBA" id="ARBA00023125"/>
    </source>
</evidence>
<evidence type="ECO:0000256" key="5">
    <source>
        <dbReference type="PROSITE-ProRule" id="PRU00108"/>
    </source>
</evidence>
<feature type="domain" description="Homeobox" evidence="8">
    <location>
        <begin position="137"/>
        <end position="185"/>
    </location>
</feature>
<evidence type="ECO:0000256" key="4">
    <source>
        <dbReference type="ARBA" id="ARBA00023242"/>
    </source>
</evidence>
<keyword evidence="4 5" id="KW-0539">Nucleus</keyword>
<proteinExistence type="predicted"/>
<feature type="region of interest" description="Disordered" evidence="7">
    <location>
        <begin position="21"/>
        <end position="95"/>
    </location>
</feature>
<dbReference type="SUPFAM" id="SSF46689">
    <property type="entry name" value="Homeodomain-like"/>
    <property type="match status" value="1"/>
</dbReference>
<gene>
    <name evidence="9" type="ORF">P7K49_024510</name>
</gene>
<dbReference type="InterPro" id="IPR050877">
    <property type="entry name" value="EMX-VAX-Noto_Homeobox_TFs"/>
</dbReference>